<organism evidence="7 8">
    <name type="scientific">Apodospora peruviana</name>
    <dbReference type="NCBI Taxonomy" id="516989"/>
    <lineage>
        <taxon>Eukaryota</taxon>
        <taxon>Fungi</taxon>
        <taxon>Dikarya</taxon>
        <taxon>Ascomycota</taxon>
        <taxon>Pezizomycotina</taxon>
        <taxon>Sordariomycetes</taxon>
        <taxon>Sordariomycetidae</taxon>
        <taxon>Sordariales</taxon>
        <taxon>Lasiosphaeriaceae</taxon>
        <taxon>Apodospora</taxon>
    </lineage>
</organism>
<sequence length="498" mass="56209">MSSIWIIIFGLVLAGIAVNKFLSHRRNALYNSKIPGPLFAALSDIPFSYHIMVGDHPKWIARLHAKYGPVVRISPNELSFNTPSSWRDIYGFRKGHGVFTKSFAYDAAAFTGESRSIVNERDPAKHAKMRKLIAPAFSERALRDQYLLIDKVTERFISEIGKRAERGEAVDLEKWFSMTTFETITDLALGENFHSLEAGKKHPWSMFFMNGARAMGDGIAVMRFPWLMKLLLAMPPPTMKAMIRELRAHEEFTTELVKKRRNNPVDRPDIIGRILQAEDPNESFSTAFVAAQLSDCVIAGTDTTATSMSTANFYLTRNPEAMRKLQAEIRGTFNRYDEINPASTAKLEYLNAVLQEAMRILPPVSWAPSREVPPGGDTVDGHFLPEGVRVSTSYFAAARSPDNFKDPEEFHPERWLDGSRSAGDKLDASQPFNLGSRVCIGKQLALVEMRLIMAKLHFKYDLTAMDHTLDWVKDSKLRLLWSKPPLMTIVKERPDVGL</sequence>
<evidence type="ECO:0000256" key="4">
    <source>
        <dbReference type="ARBA" id="ARBA00023004"/>
    </source>
</evidence>
<dbReference type="PANTHER" id="PTHR24305">
    <property type="entry name" value="CYTOCHROME P450"/>
    <property type="match status" value="1"/>
</dbReference>
<dbReference type="InterPro" id="IPR001128">
    <property type="entry name" value="Cyt_P450"/>
</dbReference>
<dbReference type="AlphaFoldDB" id="A0AAE0HZJ0"/>
<accession>A0AAE0HZJ0</accession>
<dbReference type="PRINTS" id="PR00463">
    <property type="entry name" value="EP450I"/>
</dbReference>
<dbReference type="EMBL" id="JAUEDM010000005">
    <property type="protein sequence ID" value="KAK3315818.1"/>
    <property type="molecule type" value="Genomic_DNA"/>
</dbReference>
<keyword evidence="6" id="KW-0503">Monooxygenase</keyword>
<dbReference type="InterPro" id="IPR050121">
    <property type="entry name" value="Cytochrome_P450_monoxygenase"/>
</dbReference>
<dbReference type="Proteomes" id="UP001283341">
    <property type="component" value="Unassembled WGS sequence"/>
</dbReference>
<keyword evidence="3 5" id="KW-0479">Metal-binding</keyword>
<comment type="similarity">
    <text evidence="6">Belongs to the cytochrome P450 family.</text>
</comment>
<reference evidence="7" key="2">
    <citation type="submission" date="2023-06" db="EMBL/GenBank/DDBJ databases">
        <authorList>
            <consortium name="Lawrence Berkeley National Laboratory"/>
            <person name="Haridas S."/>
            <person name="Hensen N."/>
            <person name="Bonometti L."/>
            <person name="Westerberg I."/>
            <person name="Brannstrom I.O."/>
            <person name="Guillou S."/>
            <person name="Cros-Aarteil S."/>
            <person name="Calhoun S."/>
            <person name="Kuo A."/>
            <person name="Mondo S."/>
            <person name="Pangilinan J."/>
            <person name="Riley R."/>
            <person name="Labutti K."/>
            <person name="Andreopoulos B."/>
            <person name="Lipzen A."/>
            <person name="Chen C."/>
            <person name="Yanf M."/>
            <person name="Daum C."/>
            <person name="Ng V."/>
            <person name="Clum A."/>
            <person name="Steindorff A."/>
            <person name="Ohm R."/>
            <person name="Martin F."/>
            <person name="Silar P."/>
            <person name="Natvig D."/>
            <person name="Lalanne C."/>
            <person name="Gautier V."/>
            <person name="Ament-Velasquez S.L."/>
            <person name="Kruys A."/>
            <person name="Hutchinson M.I."/>
            <person name="Powell A.J."/>
            <person name="Barry K."/>
            <person name="Miller A.N."/>
            <person name="Grigoriev I.V."/>
            <person name="Debuchy R."/>
            <person name="Gladieux P."/>
            <person name="Thoren M.H."/>
            <person name="Johannesson H."/>
        </authorList>
    </citation>
    <scope>NUCLEOTIDE SEQUENCE</scope>
    <source>
        <strain evidence="7">CBS 118394</strain>
    </source>
</reference>
<evidence type="ECO:0000256" key="1">
    <source>
        <dbReference type="ARBA" id="ARBA00001971"/>
    </source>
</evidence>
<dbReference type="Gene3D" id="1.10.630.10">
    <property type="entry name" value="Cytochrome P450"/>
    <property type="match status" value="1"/>
</dbReference>
<evidence type="ECO:0000256" key="3">
    <source>
        <dbReference type="ARBA" id="ARBA00022723"/>
    </source>
</evidence>
<evidence type="ECO:0000256" key="6">
    <source>
        <dbReference type="RuleBase" id="RU000461"/>
    </source>
</evidence>
<dbReference type="InterPro" id="IPR036396">
    <property type="entry name" value="Cyt_P450_sf"/>
</dbReference>
<keyword evidence="4 5" id="KW-0408">Iron</keyword>
<keyword evidence="6" id="KW-0560">Oxidoreductase</keyword>
<evidence type="ECO:0000256" key="5">
    <source>
        <dbReference type="PIRSR" id="PIRSR602401-1"/>
    </source>
</evidence>
<reference evidence="7" key="1">
    <citation type="journal article" date="2023" name="Mol. Phylogenet. Evol.">
        <title>Genome-scale phylogeny and comparative genomics of the fungal order Sordariales.</title>
        <authorList>
            <person name="Hensen N."/>
            <person name="Bonometti L."/>
            <person name="Westerberg I."/>
            <person name="Brannstrom I.O."/>
            <person name="Guillou S."/>
            <person name="Cros-Aarteil S."/>
            <person name="Calhoun S."/>
            <person name="Haridas S."/>
            <person name="Kuo A."/>
            <person name="Mondo S."/>
            <person name="Pangilinan J."/>
            <person name="Riley R."/>
            <person name="LaButti K."/>
            <person name="Andreopoulos B."/>
            <person name="Lipzen A."/>
            <person name="Chen C."/>
            <person name="Yan M."/>
            <person name="Daum C."/>
            <person name="Ng V."/>
            <person name="Clum A."/>
            <person name="Steindorff A."/>
            <person name="Ohm R.A."/>
            <person name="Martin F."/>
            <person name="Silar P."/>
            <person name="Natvig D.O."/>
            <person name="Lalanne C."/>
            <person name="Gautier V."/>
            <person name="Ament-Velasquez S.L."/>
            <person name="Kruys A."/>
            <person name="Hutchinson M.I."/>
            <person name="Powell A.J."/>
            <person name="Barry K."/>
            <person name="Miller A.N."/>
            <person name="Grigoriev I.V."/>
            <person name="Debuchy R."/>
            <person name="Gladieux P."/>
            <person name="Hiltunen Thoren M."/>
            <person name="Johannesson H."/>
        </authorList>
    </citation>
    <scope>NUCLEOTIDE SEQUENCE</scope>
    <source>
        <strain evidence="7">CBS 118394</strain>
    </source>
</reference>
<name>A0AAE0HZJ0_9PEZI</name>
<keyword evidence="8" id="KW-1185">Reference proteome</keyword>
<dbReference type="InterPro" id="IPR002401">
    <property type="entry name" value="Cyt_P450_E_grp-I"/>
</dbReference>
<dbReference type="PRINTS" id="PR00385">
    <property type="entry name" value="P450"/>
</dbReference>
<dbReference type="GO" id="GO:0016705">
    <property type="term" value="F:oxidoreductase activity, acting on paired donors, with incorporation or reduction of molecular oxygen"/>
    <property type="evidence" value="ECO:0007669"/>
    <property type="project" value="InterPro"/>
</dbReference>
<evidence type="ECO:0000313" key="8">
    <source>
        <dbReference type="Proteomes" id="UP001283341"/>
    </source>
</evidence>
<dbReference type="PROSITE" id="PS00086">
    <property type="entry name" value="CYTOCHROME_P450"/>
    <property type="match status" value="1"/>
</dbReference>
<proteinExistence type="inferred from homology"/>
<comment type="cofactor">
    <cofactor evidence="1 5">
        <name>heme</name>
        <dbReference type="ChEBI" id="CHEBI:30413"/>
    </cofactor>
</comment>
<protein>
    <submittedName>
        <fullName evidence="7">Benzoate 4-monooxygenase cytochrome P450</fullName>
    </submittedName>
</protein>
<feature type="binding site" description="axial binding residue" evidence="5">
    <location>
        <position position="439"/>
    </location>
    <ligand>
        <name>heme</name>
        <dbReference type="ChEBI" id="CHEBI:30413"/>
    </ligand>
    <ligandPart>
        <name>Fe</name>
        <dbReference type="ChEBI" id="CHEBI:18248"/>
    </ligandPart>
</feature>
<evidence type="ECO:0000313" key="7">
    <source>
        <dbReference type="EMBL" id="KAK3315818.1"/>
    </source>
</evidence>
<gene>
    <name evidence="7" type="ORF">B0H66DRAFT_271779</name>
</gene>
<dbReference type="GO" id="GO:0004497">
    <property type="term" value="F:monooxygenase activity"/>
    <property type="evidence" value="ECO:0007669"/>
    <property type="project" value="UniProtKB-KW"/>
</dbReference>
<keyword evidence="2 5" id="KW-0349">Heme</keyword>
<dbReference type="SUPFAM" id="SSF48264">
    <property type="entry name" value="Cytochrome P450"/>
    <property type="match status" value="1"/>
</dbReference>
<dbReference type="CDD" id="cd11058">
    <property type="entry name" value="CYP60B-like"/>
    <property type="match status" value="1"/>
</dbReference>
<evidence type="ECO:0000256" key="2">
    <source>
        <dbReference type="ARBA" id="ARBA00022617"/>
    </source>
</evidence>
<comment type="caution">
    <text evidence="7">The sequence shown here is derived from an EMBL/GenBank/DDBJ whole genome shotgun (WGS) entry which is preliminary data.</text>
</comment>
<dbReference type="PANTHER" id="PTHR24305:SF161">
    <property type="entry name" value="P450, PUTATIVE (EUROFUNG)-RELATED"/>
    <property type="match status" value="1"/>
</dbReference>
<dbReference type="InterPro" id="IPR017972">
    <property type="entry name" value="Cyt_P450_CS"/>
</dbReference>
<dbReference type="Pfam" id="PF00067">
    <property type="entry name" value="p450"/>
    <property type="match status" value="1"/>
</dbReference>
<dbReference type="GO" id="GO:0020037">
    <property type="term" value="F:heme binding"/>
    <property type="evidence" value="ECO:0007669"/>
    <property type="project" value="InterPro"/>
</dbReference>
<dbReference type="GO" id="GO:0005506">
    <property type="term" value="F:iron ion binding"/>
    <property type="evidence" value="ECO:0007669"/>
    <property type="project" value="InterPro"/>
</dbReference>